<dbReference type="HOGENOM" id="CLU_667379_0_0_1"/>
<gene>
    <name evidence="2" type="ORF">Z517_02377</name>
</gene>
<dbReference type="Proteomes" id="UP000053029">
    <property type="component" value="Unassembled WGS sequence"/>
</dbReference>
<accession>A0A0D2GQ67</accession>
<evidence type="ECO:0000313" key="2">
    <source>
        <dbReference type="EMBL" id="KIW83133.1"/>
    </source>
</evidence>
<feature type="region of interest" description="Disordered" evidence="1">
    <location>
        <begin position="379"/>
        <end position="412"/>
    </location>
</feature>
<protein>
    <submittedName>
        <fullName evidence="2">Uncharacterized protein</fullName>
    </submittedName>
</protein>
<organism evidence="2 3">
    <name type="scientific">Fonsecaea pedrosoi CBS 271.37</name>
    <dbReference type="NCBI Taxonomy" id="1442368"/>
    <lineage>
        <taxon>Eukaryota</taxon>
        <taxon>Fungi</taxon>
        <taxon>Dikarya</taxon>
        <taxon>Ascomycota</taxon>
        <taxon>Pezizomycotina</taxon>
        <taxon>Eurotiomycetes</taxon>
        <taxon>Chaetothyriomycetidae</taxon>
        <taxon>Chaetothyriales</taxon>
        <taxon>Herpotrichiellaceae</taxon>
        <taxon>Fonsecaea</taxon>
    </lineage>
</organism>
<dbReference type="GeneID" id="25301867"/>
<dbReference type="AlphaFoldDB" id="A0A0D2GQ67"/>
<dbReference type="EMBL" id="KN846970">
    <property type="protein sequence ID" value="KIW83133.1"/>
    <property type="molecule type" value="Genomic_DNA"/>
</dbReference>
<feature type="region of interest" description="Disordered" evidence="1">
    <location>
        <begin position="344"/>
        <end position="364"/>
    </location>
</feature>
<name>A0A0D2GQ67_9EURO</name>
<evidence type="ECO:0000256" key="1">
    <source>
        <dbReference type="SAM" id="MobiDB-lite"/>
    </source>
</evidence>
<keyword evidence="3" id="KW-1185">Reference proteome</keyword>
<sequence length="412" mass="47565">MARQRQHNAAHDPSSIPFVCLESTRITTALEDAPKMYRLNGSAPQNMSTYVPASTGEDGHGLKQNDQARVLALQAMRMSMLVALEAEALPSPTRSTSMAEVDLTAGVWQPTVRAHHPTDSSPEPAAFRFWREIRARPETLELFLGHVFALKPTPGDVVRPFYRQGKLAGYIRTGSADMVEQDNVNLRAMRVSREFRDVGSRLVYGRYTFCFDDAQNCRWWTKHIGRQNFANLRAVSVRMGSGWTVPCDDICSVDLCFEEQWQRFFTWMRYRHRMDALVLDFSPWRPVPTYGELSDERRAEVAEWRDSLLATLSELRGFTVVKIVDRYEVAIPAADKDEWCATMTEAREPPPPPPPVDAPSMPLGQILKHLREMRRQQEYRERLDRREQKQKRKEKKQQKRFLRQSQADEYSS</sequence>
<evidence type="ECO:0000313" key="3">
    <source>
        <dbReference type="Proteomes" id="UP000053029"/>
    </source>
</evidence>
<feature type="compositionally biased region" description="Basic residues" evidence="1">
    <location>
        <begin position="388"/>
        <end position="402"/>
    </location>
</feature>
<dbReference type="RefSeq" id="XP_013286941.1">
    <property type="nucleotide sequence ID" value="XM_013431487.1"/>
</dbReference>
<dbReference type="OrthoDB" id="4161035at2759"/>
<dbReference type="VEuPathDB" id="FungiDB:Z517_02377"/>
<proteinExistence type="predicted"/>
<reference evidence="2 3" key="1">
    <citation type="submission" date="2015-01" db="EMBL/GenBank/DDBJ databases">
        <title>The Genome Sequence of Fonsecaea pedrosoi CBS 271.37.</title>
        <authorList>
            <consortium name="The Broad Institute Genomics Platform"/>
            <person name="Cuomo C."/>
            <person name="de Hoog S."/>
            <person name="Gorbushina A."/>
            <person name="Stielow B."/>
            <person name="Teixiera M."/>
            <person name="Abouelleil A."/>
            <person name="Chapman S.B."/>
            <person name="Priest M."/>
            <person name="Young S.K."/>
            <person name="Wortman J."/>
            <person name="Nusbaum C."/>
            <person name="Birren B."/>
        </authorList>
    </citation>
    <scope>NUCLEOTIDE SEQUENCE [LARGE SCALE GENOMIC DNA]</scope>
    <source>
        <strain evidence="2 3">CBS 271.37</strain>
    </source>
</reference>